<name>A0ACA9KG36_9GLOM</name>
<dbReference type="Proteomes" id="UP000789920">
    <property type="component" value="Unassembled WGS sequence"/>
</dbReference>
<keyword evidence="2" id="KW-1185">Reference proteome</keyword>
<organism evidence="1 2">
    <name type="scientific">Racocetra persica</name>
    <dbReference type="NCBI Taxonomy" id="160502"/>
    <lineage>
        <taxon>Eukaryota</taxon>
        <taxon>Fungi</taxon>
        <taxon>Fungi incertae sedis</taxon>
        <taxon>Mucoromycota</taxon>
        <taxon>Glomeromycotina</taxon>
        <taxon>Glomeromycetes</taxon>
        <taxon>Diversisporales</taxon>
        <taxon>Gigasporaceae</taxon>
        <taxon>Racocetra</taxon>
    </lineage>
</organism>
<protein>
    <submittedName>
        <fullName evidence="1">13986_t:CDS:1</fullName>
    </submittedName>
</protein>
<reference evidence="1" key="1">
    <citation type="submission" date="2021-06" db="EMBL/GenBank/DDBJ databases">
        <authorList>
            <person name="Kallberg Y."/>
            <person name="Tangrot J."/>
            <person name="Rosling A."/>
        </authorList>
    </citation>
    <scope>NUCLEOTIDE SEQUENCE</scope>
    <source>
        <strain evidence="1">MA461A</strain>
    </source>
</reference>
<evidence type="ECO:0000313" key="2">
    <source>
        <dbReference type="Proteomes" id="UP000789920"/>
    </source>
</evidence>
<gene>
    <name evidence="1" type="ORF">RPERSI_LOCUS597</name>
</gene>
<dbReference type="EMBL" id="CAJVQC010000461">
    <property type="protein sequence ID" value="CAG8471376.1"/>
    <property type="molecule type" value="Genomic_DNA"/>
</dbReference>
<sequence>MSSDIDETSESVNHVNRYLRPSWKDEYPWLEFDMQNKRMFCTLCRACNKKNAFAKNGSTNIKLYAVKEHTKTKDHISSEAKKEIINAPPGHVISLMKIVYSMARNDFPLSKFNQLTLMGRAIESPHLISKDCSITYENNIYGRELLSSIALSIENKLWNELCLATAI</sequence>
<evidence type="ECO:0000313" key="1">
    <source>
        <dbReference type="EMBL" id="CAG8471376.1"/>
    </source>
</evidence>
<accession>A0ACA9KG36</accession>
<comment type="caution">
    <text evidence="1">The sequence shown here is derived from an EMBL/GenBank/DDBJ whole genome shotgun (WGS) entry which is preliminary data.</text>
</comment>
<proteinExistence type="predicted"/>
<feature type="non-terminal residue" evidence="1">
    <location>
        <position position="167"/>
    </location>
</feature>
<feature type="non-terminal residue" evidence="1">
    <location>
        <position position="1"/>
    </location>
</feature>